<dbReference type="Gene3D" id="3.40.50.2300">
    <property type="match status" value="1"/>
</dbReference>
<dbReference type="Proteomes" id="UP000635665">
    <property type="component" value="Unassembled WGS sequence"/>
</dbReference>
<dbReference type="RefSeq" id="WP_198639481.1">
    <property type="nucleotide sequence ID" value="NZ_JAEHNY010000017.1"/>
</dbReference>
<dbReference type="PANTHER" id="PTHR37299:SF1">
    <property type="entry name" value="STAGE 0 SPORULATION PROTEIN A HOMOLOG"/>
    <property type="match status" value="1"/>
</dbReference>
<keyword evidence="1" id="KW-0597">Phosphoprotein</keyword>
<dbReference type="InterPro" id="IPR046947">
    <property type="entry name" value="LytR-like"/>
</dbReference>
<dbReference type="SUPFAM" id="SSF52172">
    <property type="entry name" value="CheY-like"/>
    <property type="match status" value="1"/>
</dbReference>
<gene>
    <name evidence="4" type="ORF">I6U50_15260</name>
</gene>
<dbReference type="Gene3D" id="2.40.50.1020">
    <property type="entry name" value="LytTr DNA-binding domain"/>
    <property type="match status" value="1"/>
</dbReference>
<dbReference type="SMART" id="SM00448">
    <property type="entry name" value="REC"/>
    <property type="match status" value="1"/>
</dbReference>
<evidence type="ECO:0000313" key="5">
    <source>
        <dbReference type="Proteomes" id="UP000635665"/>
    </source>
</evidence>
<sequence length="254" mass="29482">MKEINNDVKILILEDDHASLDMISDLIRVNFKDCLVETTKTIKEAQVAFENFLPDILILDINLPDGNSMDFLENLFQKGYKNIKVIFTTAYSNYAVKAFRLSALDFLLKPISPQDLISAIEKTIKSLKDHRYSLKLETLFSNQQMKAEKKIVLKTLEDIHIIPLKDIIQAQADNNYTIFFLCDGRQILVSKSLKNFEEELQKFNFMRVHQSHLINTMHILSYQKKRHCVQLANNIAVPVAQSKRQSLLELFNEY</sequence>
<name>A0ABS0TJY9_9FLAO</name>
<accession>A0ABS0TJY9</accession>
<organism evidence="4 5">
    <name type="scientific">Salegentibacter maritimus</name>
    <dbReference type="NCBI Taxonomy" id="2794347"/>
    <lineage>
        <taxon>Bacteria</taxon>
        <taxon>Pseudomonadati</taxon>
        <taxon>Bacteroidota</taxon>
        <taxon>Flavobacteriia</taxon>
        <taxon>Flavobacteriales</taxon>
        <taxon>Flavobacteriaceae</taxon>
        <taxon>Salegentibacter</taxon>
    </lineage>
</organism>
<evidence type="ECO:0000259" key="3">
    <source>
        <dbReference type="PROSITE" id="PS50930"/>
    </source>
</evidence>
<dbReference type="SMART" id="SM00850">
    <property type="entry name" value="LytTR"/>
    <property type="match status" value="1"/>
</dbReference>
<keyword evidence="5" id="KW-1185">Reference proteome</keyword>
<feature type="domain" description="Response regulatory" evidence="2">
    <location>
        <begin position="9"/>
        <end position="124"/>
    </location>
</feature>
<dbReference type="EMBL" id="JAEHNY010000017">
    <property type="protein sequence ID" value="MBI6121384.1"/>
    <property type="molecule type" value="Genomic_DNA"/>
</dbReference>
<reference evidence="4 5" key="1">
    <citation type="submission" date="2020-12" db="EMBL/GenBank/DDBJ databases">
        <title>Salegentibacter orientalis sp. nov., isolated from costal sediment.</title>
        <authorList>
            <person name="Lian F.-B."/>
        </authorList>
    </citation>
    <scope>NUCLEOTIDE SEQUENCE [LARGE SCALE GENOMIC DNA]</scope>
    <source>
        <strain evidence="4 5">F60176</strain>
    </source>
</reference>
<evidence type="ECO:0000256" key="1">
    <source>
        <dbReference type="PROSITE-ProRule" id="PRU00169"/>
    </source>
</evidence>
<dbReference type="PROSITE" id="PS50930">
    <property type="entry name" value="HTH_LYTTR"/>
    <property type="match status" value="1"/>
</dbReference>
<dbReference type="Pfam" id="PF00072">
    <property type="entry name" value="Response_reg"/>
    <property type="match status" value="1"/>
</dbReference>
<feature type="domain" description="HTH LytTR-type" evidence="3">
    <location>
        <begin position="151"/>
        <end position="253"/>
    </location>
</feature>
<dbReference type="PANTHER" id="PTHR37299">
    <property type="entry name" value="TRANSCRIPTIONAL REGULATOR-RELATED"/>
    <property type="match status" value="1"/>
</dbReference>
<dbReference type="InterPro" id="IPR001789">
    <property type="entry name" value="Sig_transdc_resp-reg_receiver"/>
</dbReference>
<dbReference type="InterPro" id="IPR011006">
    <property type="entry name" value="CheY-like_superfamily"/>
</dbReference>
<dbReference type="InterPro" id="IPR007492">
    <property type="entry name" value="LytTR_DNA-bd_dom"/>
</dbReference>
<proteinExistence type="predicted"/>
<feature type="modified residue" description="4-aspartylphosphate" evidence="1">
    <location>
        <position position="60"/>
    </location>
</feature>
<evidence type="ECO:0000313" key="4">
    <source>
        <dbReference type="EMBL" id="MBI6121384.1"/>
    </source>
</evidence>
<dbReference type="PROSITE" id="PS50110">
    <property type="entry name" value="RESPONSE_REGULATORY"/>
    <property type="match status" value="1"/>
</dbReference>
<dbReference type="Pfam" id="PF04397">
    <property type="entry name" value="LytTR"/>
    <property type="match status" value="1"/>
</dbReference>
<evidence type="ECO:0000259" key="2">
    <source>
        <dbReference type="PROSITE" id="PS50110"/>
    </source>
</evidence>
<protein>
    <submittedName>
        <fullName evidence="4">Response regulator transcription factor</fullName>
    </submittedName>
</protein>
<comment type="caution">
    <text evidence="4">The sequence shown here is derived from an EMBL/GenBank/DDBJ whole genome shotgun (WGS) entry which is preliminary data.</text>
</comment>